<dbReference type="Proteomes" id="UP000807504">
    <property type="component" value="Unassembled WGS sequence"/>
</dbReference>
<keyword evidence="2" id="KW-1185">Reference proteome</keyword>
<evidence type="ECO:0000313" key="2">
    <source>
        <dbReference type="Proteomes" id="UP000807504"/>
    </source>
</evidence>
<protein>
    <submittedName>
        <fullName evidence="1">Uncharacterized protein</fullName>
    </submittedName>
</protein>
<reference evidence="1" key="2">
    <citation type="submission" date="2020-06" db="EMBL/GenBank/DDBJ databases">
        <authorList>
            <person name="Sheffer M."/>
        </authorList>
    </citation>
    <scope>NUCLEOTIDE SEQUENCE</scope>
</reference>
<organism evidence="1 2">
    <name type="scientific">Argiope bruennichi</name>
    <name type="common">Wasp spider</name>
    <name type="synonym">Aranea bruennichi</name>
    <dbReference type="NCBI Taxonomy" id="94029"/>
    <lineage>
        <taxon>Eukaryota</taxon>
        <taxon>Metazoa</taxon>
        <taxon>Ecdysozoa</taxon>
        <taxon>Arthropoda</taxon>
        <taxon>Chelicerata</taxon>
        <taxon>Arachnida</taxon>
        <taxon>Araneae</taxon>
        <taxon>Araneomorphae</taxon>
        <taxon>Entelegynae</taxon>
        <taxon>Araneoidea</taxon>
        <taxon>Araneidae</taxon>
        <taxon>Argiope</taxon>
    </lineage>
</organism>
<gene>
    <name evidence="1" type="ORF">HNY73_000832</name>
</gene>
<evidence type="ECO:0000313" key="1">
    <source>
        <dbReference type="EMBL" id="KAF8796461.1"/>
    </source>
</evidence>
<proteinExistence type="predicted"/>
<sequence>MTICGTVSADCWRIQTLHLALTTRRIKDEKMHVLTPPPHQILQGYCTSLIVMAPKAARLAAELQKMTCSDGAVLKKIIFVDEELSLEFLKHVWKFRDTI</sequence>
<dbReference type="AlphaFoldDB" id="A0A8T0FZJ4"/>
<reference evidence="1" key="1">
    <citation type="journal article" date="2020" name="bioRxiv">
        <title>Chromosome-level reference genome of the European wasp spider Argiope bruennichi: a resource for studies on range expansion and evolutionary adaptation.</title>
        <authorList>
            <person name="Sheffer M.M."/>
            <person name="Hoppe A."/>
            <person name="Krehenwinkel H."/>
            <person name="Uhl G."/>
            <person name="Kuss A.W."/>
            <person name="Jensen L."/>
            <person name="Jensen C."/>
            <person name="Gillespie R.G."/>
            <person name="Hoff K.J."/>
            <person name="Prost S."/>
        </authorList>
    </citation>
    <scope>NUCLEOTIDE SEQUENCE</scope>
</reference>
<comment type="caution">
    <text evidence="1">The sequence shown here is derived from an EMBL/GenBank/DDBJ whole genome shotgun (WGS) entry which is preliminary data.</text>
</comment>
<dbReference type="EMBL" id="JABXBU010000001">
    <property type="protein sequence ID" value="KAF8796461.1"/>
    <property type="molecule type" value="Genomic_DNA"/>
</dbReference>
<name>A0A8T0FZJ4_ARGBR</name>
<accession>A0A8T0FZJ4</accession>